<dbReference type="EMBL" id="JBHSKL010000029">
    <property type="protein sequence ID" value="MFC5227476.1"/>
    <property type="molecule type" value="Genomic_DNA"/>
</dbReference>
<proteinExistence type="predicted"/>
<reference evidence="2" key="1">
    <citation type="journal article" date="2019" name="Int. J. Syst. Evol. Microbiol.">
        <title>The Global Catalogue of Microorganisms (GCM) 10K type strain sequencing project: providing services to taxonomists for standard genome sequencing and annotation.</title>
        <authorList>
            <consortium name="The Broad Institute Genomics Platform"/>
            <consortium name="The Broad Institute Genome Sequencing Center for Infectious Disease"/>
            <person name="Wu L."/>
            <person name="Ma J."/>
        </authorList>
    </citation>
    <scope>NUCLEOTIDE SEQUENCE [LARGE SCALE GENOMIC DNA]</scope>
    <source>
        <strain evidence="2">CCM 8479</strain>
    </source>
</reference>
<dbReference type="Proteomes" id="UP001596156">
    <property type="component" value="Unassembled WGS sequence"/>
</dbReference>
<evidence type="ECO:0000313" key="2">
    <source>
        <dbReference type="Proteomes" id="UP001596156"/>
    </source>
</evidence>
<organism evidence="1 2">
    <name type="scientific">Streptomyces fimbriatus</name>
    <dbReference type="NCBI Taxonomy" id="68197"/>
    <lineage>
        <taxon>Bacteria</taxon>
        <taxon>Bacillati</taxon>
        <taxon>Actinomycetota</taxon>
        <taxon>Actinomycetes</taxon>
        <taxon>Kitasatosporales</taxon>
        <taxon>Streptomycetaceae</taxon>
        <taxon>Streptomyces</taxon>
    </lineage>
</organism>
<accession>A0ABW0DDU0</accession>
<keyword evidence="2" id="KW-1185">Reference proteome</keyword>
<comment type="caution">
    <text evidence="1">The sequence shown here is derived from an EMBL/GenBank/DDBJ whole genome shotgun (WGS) entry which is preliminary data.</text>
</comment>
<gene>
    <name evidence="1" type="ORF">ACFPN6_23490</name>
</gene>
<name>A0ABW0DDU0_STRFI</name>
<evidence type="ECO:0000313" key="1">
    <source>
        <dbReference type="EMBL" id="MFC5227476.1"/>
    </source>
</evidence>
<sequence>MVTPTAEPAGAPPAPARFVTPARIQGRDRRYHLRLSGPEGQEPDSGEVRFGAPGDGNVLVTTLHRAATDRWFAHLATDDESVPSDVTPSAPTSWEAARQSARLWSYTTGQPYGSSVRTP</sequence>
<dbReference type="RefSeq" id="WP_344645477.1">
    <property type="nucleotide sequence ID" value="NZ_BAAASS010000016.1"/>
</dbReference>
<protein>
    <submittedName>
        <fullName evidence="1">Uncharacterized protein</fullName>
    </submittedName>
</protein>